<dbReference type="Proteomes" id="UP000830768">
    <property type="component" value="Chromosome 10"/>
</dbReference>
<protein>
    <submittedName>
        <fullName evidence="1">Uncharacterized protein</fullName>
    </submittedName>
</protein>
<proteinExistence type="predicted"/>
<organism evidence="1 2">
    <name type="scientific">Fusarium solani subsp. cucurbitae</name>
    <name type="common">Neocosmosporum cucurbitae</name>
    <dbReference type="NCBI Taxonomy" id="2747967"/>
    <lineage>
        <taxon>Eukaryota</taxon>
        <taxon>Fungi</taxon>
        <taxon>Dikarya</taxon>
        <taxon>Ascomycota</taxon>
        <taxon>Pezizomycotina</taxon>
        <taxon>Sordariomycetes</taxon>
        <taxon>Hypocreomycetidae</taxon>
        <taxon>Hypocreales</taxon>
        <taxon>Nectriaceae</taxon>
        <taxon>Fusarium</taxon>
        <taxon>Fusarium solani species complex</taxon>
    </lineage>
</organism>
<name>A0ACD3ZIX4_FUSSC</name>
<dbReference type="EMBL" id="CP090038">
    <property type="protein sequence ID" value="UPL01142.1"/>
    <property type="molecule type" value="Genomic_DNA"/>
</dbReference>
<accession>A0ACD3ZIX4</accession>
<reference evidence="1" key="1">
    <citation type="submission" date="2021-11" db="EMBL/GenBank/DDBJ databases">
        <title>Fusarium solani-melongenae Genome sequencing and assembly.</title>
        <authorList>
            <person name="Xie S."/>
            <person name="Huang L."/>
            <person name="Zhang X."/>
        </authorList>
    </citation>
    <scope>NUCLEOTIDE SEQUENCE</scope>
    <source>
        <strain evidence="1">CRI 24-3</strain>
    </source>
</reference>
<gene>
    <name evidence="1" type="ORF">LCI18_012076</name>
</gene>
<keyword evidence="2" id="KW-1185">Reference proteome</keyword>
<sequence>MVSFFGLKLGGDRKKSQDKTKATPKQIQHLHRTDQSDLAPKDVHLLTASNLPLPSTPGARPDTSSSNRDLQWHRAPYMNAPAAAGGASSMVDLGAPRAPAIGNPRFHSSDVNLNTRFANGSSTSLVAPGPIGGGGPTANRPGTPTRPGTATSRRDVSENPFNVHFGKDSVSSIPGTPMDDSKSTFEQFEFGLGDGASKDHSKEQATNGYPSPPPSIVNAERPFSPASQETNRPSSSRRNVPAPSGLRNVDVAGPMALPSPAASVARSSEDIWEAPVIRNVQAKRDTLTFHTPRRQSFSMEVEELRAREAAKPMVEGLAGNFSGFDFGETVRRGSVGNRSLETPTSETSVSPTDTTVKPRAFGTTRTASPLRTMQSSPSLSLSETGSTRARNTSDATSPLSTVSTAEDTPRIQTPQPPQHKPSQQLQPSKALQPGQIPQSLQVSRPLSPSRSPQPSPLSQPPQLQHQSPQPSPTLPPDSMHYRQLSDQSRKAFDQSSFKFPDTAATLQPPHSAQLPPRQYMPYQPPNSSPPTRPLPSPYRSPTAPLPPPPQMNIQPNTPPSPAGTSAGAPATQPGYMSRPLDPPPRGFRPRVDSDPQARRPLRVPPPLVDRSATVPVLGGGPRSPYGPPPDEGNYLRSESSPRAAPEPPRTASPFSTRAPIEGDFPMSKGLPRGRKPPGMEPTSPESTFGLGPGPRKQRRQRPMYPPPRAEASPTPESQHKDSAEGHGYALPSWDDFSGANPHRSAMPLPLSPFHTDFPLQSPAQATDESLSPRFGGQYTSSPISPTPPSLPSPSFPSLQKSISTSSENLARSFDMAADGNYHNAPEPNLTRPLISPVMVDFVPPRDQSATRVEAKRAPPRPAPIKVPTTTLGVGPESGRVRTPNPVVDEFNPGFI</sequence>
<evidence type="ECO:0000313" key="1">
    <source>
        <dbReference type="EMBL" id="UPL01142.1"/>
    </source>
</evidence>
<evidence type="ECO:0000313" key="2">
    <source>
        <dbReference type="Proteomes" id="UP000830768"/>
    </source>
</evidence>